<evidence type="ECO:0000256" key="1">
    <source>
        <dbReference type="ARBA" id="ARBA00038357"/>
    </source>
</evidence>
<dbReference type="PANTHER" id="PTHR10281">
    <property type="entry name" value="MEMBRANE-ASSOCIATED PROGESTERONE RECEPTOR COMPONENT-RELATED"/>
    <property type="match status" value="1"/>
</dbReference>
<dbReference type="EMBL" id="SAEB01000007">
    <property type="protein sequence ID" value="RVD83873.1"/>
    <property type="molecule type" value="Genomic_DNA"/>
</dbReference>
<dbReference type="GO" id="GO:0020037">
    <property type="term" value="F:heme binding"/>
    <property type="evidence" value="ECO:0007669"/>
    <property type="project" value="UniProtKB-ARBA"/>
</dbReference>
<dbReference type="InterPro" id="IPR036400">
    <property type="entry name" value="Cyt_B5-like_heme/steroid_sf"/>
</dbReference>
<evidence type="ECO:0000313" key="5">
    <source>
        <dbReference type="Proteomes" id="UP000283090"/>
    </source>
</evidence>
<dbReference type="GeneID" id="93587958"/>
<dbReference type="SUPFAM" id="SSF55856">
    <property type="entry name" value="Cytochrome b5-like heme/steroid binding domain"/>
    <property type="match status" value="1"/>
</dbReference>
<organism evidence="4 5">
    <name type="scientific">Arthrobotrys flagrans</name>
    <name type="common">Nematode-trapping fungus</name>
    <name type="synonym">Trichothecium flagrans</name>
    <dbReference type="NCBI Taxonomy" id="97331"/>
    <lineage>
        <taxon>Eukaryota</taxon>
        <taxon>Fungi</taxon>
        <taxon>Dikarya</taxon>
        <taxon>Ascomycota</taxon>
        <taxon>Pezizomycotina</taxon>
        <taxon>Orbiliomycetes</taxon>
        <taxon>Orbiliales</taxon>
        <taxon>Orbiliaceae</taxon>
        <taxon>Arthrobotrys</taxon>
    </lineage>
</organism>
<dbReference type="FunFam" id="3.10.120.10:FF:000003">
    <property type="entry name" value="membrane-associated progesterone receptor component 1"/>
    <property type="match status" value="1"/>
</dbReference>
<dbReference type="RefSeq" id="XP_067489417.1">
    <property type="nucleotide sequence ID" value="XM_067634936.1"/>
</dbReference>
<name>A0A436ZYS9_ARTFL</name>
<keyword evidence="5" id="KW-1185">Reference proteome</keyword>
<dbReference type="InterPro" id="IPR050577">
    <property type="entry name" value="MAPR/NEUFC/NENF-like"/>
</dbReference>
<comment type="similarity">
    <text evidence="1">Belongs to the cytochrome b5 family. MAPR subfamily.</text>
</comment>
<dbReference type="Gene3D" id="3.10.120.10">
    <property type="entry name" value="Cytochrome b5-like heme/steroid binding domain"/>
    <property type="match status" value="1"/>
</dbReference>
<feature type="region of interest" description="Disordered" evidence="2">
    <location>
        <begin position="1"/>
        <end position="42"/>
    </location>
</feature>
<protein>
    <recommendedName>
        <fullName evidence="3">Cytochrome b5 heme-binding domain-containing protein</fullName>
    </recommendedName>
</protein>
<dbReference type="STRING" id="97331.A0A436ZYS9"/>
<dbReference type="Proteomes" id="UP000283090">
    <property type="component" value="Unassembled WGS sequence"/>
</dbReference>
<reference evidence="4 5" key="1">
    <citation type="submission" date="2019-01" db="EMBL/GenBank/DDBJ databases">
        <title>Intercellular communication is required for trap formation in the nematode-trapping fungus Duddingtonia flagrans.</title>
        <authorList>
            <person name="Youssar L."/>
            <person name="Wernet V."/>
            <person name="Hensel N."/>
            <person name="Hildebrandt H.-G."/>
            <person name="Fischer R."/>
        </authorList>
    </citation>
    <scope>NUCLEOTIDE SEQUENCE [LARGE SCALE GENOMIC DNA]</scope>
    <source>
        <strain evidence="4 5">CBS H-5679</strain>
    </source>
</reference>
<dbReference type="GO" id="GO:0016020">
    <property type="term" value="C:membrane"/>
    <property type="evidence" value="ECO:0007669"/>
    <property type="project" value="TreeGrafter"/>
</dbReference>
<accession>A0A436ZYS9</accession>
<evidence type="ECO:0000259" key="3">
    <source>
        <dbReference type="SMART" id="SM01117"/>
    </source>
</evidence>
<sequence>MRATEEPTTVPEHSHSVLQGTRETTMAGRFQPKEPVQLAPPKDDIITTEYLSKCDGTHEGYPIYVAIKGTVFDVTNKKESYGPGGSYHIFTGKDASRGLGKSSLKPEDAVPDYSGLNESEMETLENWYTFFSNRYNIVGKVETSD</sequence>
<dbReference type="GO" id="GO:0005783">
    <property type="term" value="C:endoplasmic reticulum"/>
    <property type="evidence" value="ECO:0007669"/>
    <property type="project" value="TreeGrafter"/>
</dbReference>
<dbReference type="PANTHER" id="PTHR10281:SF115">
    <property type="entry name" value="BINDING PROTEIN, PUTATIVE (AFU_ORTHOLOGUE AFUA_4G06240)-RELATED"/>
    <property type="match status" value="1"/>
</dbReference>
<dbReference type="OrthoDB" id="899at2759"/>
<feature type="domain" description="Cytochrome b5 heme-binding" evidence="3">
    <location>
        <begin position="46"/>
        <end position="142"/>
    </location>
</feature>
<proteinExistence type="inferred from homology"/>
<comment type="caution">
    <text evidence="4">The sequence shown here is derived from an EMBL/GenBank/DDBJ whole genome shotgun (WGS) entry which is preliminary data.</text>
</comment>
<gene>
    <name evidence="4" type="ORF">DFL_005647</name>
</gene>
<evidence type="ECO:0000313" key="4">
    <source>
        <dbReference type="EMBL" id="RVD83873.1"/>
    </source>
</evidence>
<dbReference type="AlphaFoldDB" id="A0A436ZYS9"/>
<dbReference type="SMART" id="SM01117">
    <property type="entry name" value="Cyt-b5"/>
    <property type="match status" value="1"/>
</dbReference>
<dbReference type="InterPro" id="IPR001199">
    <property type="entry name" value="Cyt_B5-like_heme/steroid-bd"/>
</dbReference>
<dbReference type="Pfam" id="PF00173">
    <property type="entry name" value="Cyt-b5"/>
    <property type="match status" value="1"/>
</dbReference>
<evidence type="ECO:0000256" key="2">
    <source>
        <dbReference type="SAM" id="MobiDB-lite"/>
    </source>
</evidence>
<dbReference type="VEuPathDB" id="FungiDB:DFL_005647"/>